<accession>A0A167W302</accession>
<organism evidence="1 2">
    <name type="scientific">Niveomyces insectorum RCEF 264</name>
    <dbReference type="NCBI Taxonomy" id="1081102"/>
    <lineage>
        <taxon>Eukaryota</taxon>
        <taxon>Fungi</taxon>
        <taxon>Dikarya</taxon>
        <taxon>Ascomycota</taxon>
        <taxon>Pezizomycotina</taxon>
        <taxon>Sordariomycetes</taxon>
        <taxon>Hypocreomycetidae</taxon>
        <taxon>Hypocreales</taxon>
        <taxon>Cordycipitaceae</taxon>
        <taxon>Niveomyces</taxon>
    </lineage>
</organism>
<reference evidence="1 2" key="1">
    <citation type="journal article" date="2016" name="Genome Biol. Evol.">
        <title>Divergent and convergent evolution of fungal pathogenicity.</title>
        <authorList>
            <person name="Shang Y."/>
            <person name="Xiao G."/>
            <person name="Zheng P."/>
            <person name="Cen K."/>
            <person name="Zhan S."/>
            <person name="Wang C."/>
        </authorList>
    </citation>
    <scope>NUCLEOTIDE SEQUENCE [LARGE SCALE GENOMIC DNA]</scope>
    <source>
        <strain evidence="1 2">RCEF 264</strain>
    </source>
</reference>
<proteinExistence type="predicted"/>
<dbReference type="EMBL" id="AZHD01000005">
    <property type="protein sequence ID" value="OAA63274.1"/>
    <property type="molecule type" value="Genomic_DNA"/>
</dbReference>
<sequence>MAAAVGVDSEDEDEVQRQTAEEREAALDGCTLACSLALLDHQLKGNEYDSVVVSALAAMMVRGDGGWEAAQSYHPHITEGRQHGLSERLAAEEAEGVFELVQPMIKRFMASASETTQPSPMDWHHRVAAGVAAVAASLGCGVRKLVRLGREHAYNRLYAR</sequence>
<name>A0A167W302_9HYPO</name>
<gene>
    <name evidence="1" type="ORF">SPI_03437</name>
</gene>
<dbReference type="Proteomes" id="UP000076874">
    <property type="component" value="Unassembled WGS sequence"/>
</dbReference>
<comment type="caution">
    <text evidence="1">The sequence shown here is derived from an EMBL/GenBank/DDBJ whole genome shotgun (WGS) entry which is preliminary data.</text>
</comment>
<evidence type="ECO:0000313" key="2">
    <source>
        <dbReference type="Proteomes" id="UP000076874"/>
    </source>
</evidence>
<protein>
    <submittedName>
        <fullName evidence="1">Uncharacterized protein</fullName>
    </submittedName>
</protein>
<dbReference type="AlphaFoldDB" id="A0A167W302"/>
<keyword evidence="2" id="KW-1185">Reference proteome</keyword>
<evidence type="ECO:0000313" key="1">
    <source>
        <dbReference type="EMBL" id="OAA63274.1"/>
    </source>
</evidence>
<dbReference type="STRING" id="1081102.A0A167W302"/>